<keyword evidence="3" id="KW-0479">Metal-binding</keyword>
<dbReference type="SUPFAM" id="SSF57667">
    <property type="entry name" value="beta-beta-alpha zinc fingers"/>
    <property type="match status" value="4"/>
</dbReference>
<keyword evidence="4" id="KW-0677">Repeat</keyword>
<dbReference type="PROSITE" id="PS50157">
    <property type="entry name" value="ZINC_FINGER_C2H2_2"/>
    <property type="match status" value="6"/>
</dbReference>
<evidence type="ECO:0000256" key="1">
    <source>
        <dbReference type="ARBA" id="ARBA00004123"/>
    </source>
</evidence>
<dbReference type="SMART" id="SM00355">
    <property type="entry name" value="ZnF_C2H2"/>
    <property type="match status" value="6"/>
</dbReference>
<dbReference type="Pfam" id="PF13465">
    <property type="entry name" value="zf-H2C2_2"/>
    <property type="match status" value="1"/>
</dbReference>
<feature type="domain" description="C2H2-type" evidence="9">
    <location>
        <begin position="191"/>
        <end position="218"/>
    </location>
</feature>
<dbReference type="Pfam" id="PF00096">
    <property type="entry name" value="zf-C2H2"/>
    <property type="match status" value="4"/>
</dbReference>
<keyword evidence="11" id="KW-1185">Reference proteome</keyword>
<evidence type="ECO:0000256" key="7">
    <source>
        <dbReference type="ARBA" id="ARBA00023242"/>
    </source>
</evidence>
<keyword evidence="6" id="KW-0862">Zinc</keyword>
<dbReference type="PROSITE" id="PS00028">
    <property type="entry name" value="ZINC_FINGER_C2H2_1"/>
    <property type="match status" value="6"/>
</dbReference>
<evidence type="ECO:0000313" key="11">
    <source>
        <dbReference type="Proteomes" id="UP000830375"/>
    </source>
</evidence>
<evidence type="ECO:0000256" key="3">
    <source>
        <dbReference type="ARBA" id="ARBA00022723"/>
    </source>
</evidence>
<evidence type="ECO:0000259" key="9">
    <source>
        <dbReference type="PROSITE" id="PS50157"/>
    </source>
</evidence>
<reference evidence="10 11" key="1">
    <citation type="submission" date="2022-01" db="EMBL/GenBank/DDBJ databases">
        <title>A high-quality chromosome-level genome assembly of rohu carp, Labeo rohita.</title>
        <authorList>
            <person name="Arick M.A. II"/>
            <person name="Hsu C.-Y."/>
            <person name="Magbanua Z."/>
            <person name="Pechanova O."/>
            <person name="Grover C."/>
            <person name="Miller E."/>
            <person name="Thrash A."/>
            <person name="Ezzel L."/>
            <person name="Alam S."/>
            <person name="Benzie J."/>
            <person name="Hamilton M."/>
            <person name="Karsi A."/>
            <person name="Lawrence M.L."/>
            <person name="Peterson D.G."/>
        </authorList>
    </citation>
    <scope>NUCLEOTIDE SEQUENCE [LARGE SCALE GENOMIC DNA]</scope>
    <source>
        <strain evidence="11">BAU-BD-2019</strain>
        <tissue evidence="10">Blood</tissue>
    </source>
</reference>
<comment type="subcellular location">
    <subcellularLocation>
        <location evidence="1">Nucleus</location>
    </subcellularLocation>
</comment>
<gene>
    <name evidence="10" type="ORF">H4Q32_023019</name>
</gene>
<accession>A0ABQ8MSS6</accession>
<sequence>MVFIKEEFEDMKIEETFRVKHEDTEEQTDLMLLKKQSEKLNEMEDKDQYEKHDFTREDLFNCSHTSEKRAQKTGARSHFICQQCGKSFFKKGNLKEHMKIHTGEKPYTCPQCGLSFTQKGTLNRHMKIHTGEKPHTCKLCGNSFMRKGDIQKHMRVHTGEKPYTCRQCGRSFRQQGNLNIHMSVHTGERYFNCQQCGKSFTTKGNLVVHTRIHNGEKPFICPKCGKSFCQQGNLNVHMRIHTGKKPYTCQQSAQMSGVNVDHYVHYYIQQHNTSIAQSEIFLSNLHPCSGIETKRADCDS</sequence>
<organism evidence="10 11">
    <name type="scientific">Labeo rohita</name>
    <name type="common">Indian major carp</name>
    <name type="synonym">Cyprinus rohita</name>
    <dbReference type="NCBI Taxonomy" id="84645"/>
    <lineage>
        <taxon>Eukaryota</taxon>
        <taxon>Metazoa</taxon>
        <taxon>Chordata</taxon>
        <taxon>Craniata</taxon>
        <taxon>Vertebrata</taxon>
        <taxon>Euteleostomi</taxon>
        <taxon>Actinopterygii</taxon>
        <taxon>Neopterygii</taxon>
        <taxon>Teleostei</taxon>
        <taxon>Ostariophysi</taxon>
        <taxon>Cypriniformes</taxon>
        <taxon>Cyprinidae</taxon>
        <taxon>Labeoninae</taxon>
        <taxon>Labeonini</taxon>
        <taxon>Labeo</taxon>
    </lineage>
</organism>
<evidence type="ECO:0000256" key="8">
    <source>
        <dbReference type="PROSITE-ProRule" id="PRU00042"/>
    </source>
</evidence>
<proteinExistence type="inferred from homology"/>
<comment type="similarity">
    <text evidence="2">Belongs to the krueppel C2H2-type zinc-finger protein family.</text>
</comment>
<dbReference type="Gene3D" id="3.30.160.60">
    <property type="entry name" value="Classic Zinc Finger"/>
    <property type="match status" value="6"/>
</dbReference>
<evidence type="ECO:0000256" key="4">
    <source>
        <dbReference type="ARBA" id="ARBA00022737"/>
    </source>
</evidence>
<dbReference type="PANTHER" id="PTHR24409">
    <property type="entry name" value="ZINC FINGER PROTEIN 142"/>
    <property type="match status" value="1"/>
</dbReference>
<keyword evidence="5 8" id="KW-0863">Zinc-finger</keyword>
<evidence type="ECO:0000313" key="10">
    <source>
        <dbReference type="EMBL" id="KAI2665905.1"/>
    </source>
</evidence>
<feature type="domain" description="C2H2-type" evidence="9">
    <location>
        <begin position="135"/>
        <end position="162"/>
    </location>
</feature>
<dbReference type="InterPro" id="IPR036236">
    <property type="entry name" value="Znf_C2H2_sf"/>
</dbReference>
<evidence type="ECO:0000256" key="5">
    <source>
        <dbReference type="ARBA" id="ARBA00022771"/>
    </source>
</evidence>
<protein>
    <recommendedName>
        <fullName evidence="9">C2H2-type domain-containing protein</fullName>
    </recommendedName>
</protein>
<evidence type="ECO:0000256" key="2">
    <source>
        <dbReference type="ARBA" id="ARBA00006991"/>
    </source>
</evidence>
<name>A0ABQ8MSS6_LABRO</name>
<feature type="domain" description="C2H2-type" evidence="9">
    <location>
        <begin position="163"/>
        <end position="190"/>
    </location>
</feature>
<dbReference type="EMBL" id="JACTAM010000004">
    <property type="protein sequence ID" value="KAI2665905.1"/>
    <property type="molecule type" value="Genomic_DNA"/>
</dbReference>
<keyword evidence="7" id="KW-0539">Nucleus</keyword>
<feature type="domain" description="C2H2-type" evidence="9">
    <location>
        <begin position="79"/>
        <end position="106"/>
    </location>
</feature>
<dbReference type="PANTHER" id="PTHR24409:SF331">
    <property type="entry name" value="ZINC FINGER PROTEIN 322A"/>
    <property type="match status" value="1"/>
</dbReference>
<evidence type="ECO:0000256" key="6">
    <source>
        <dbReference type="ARBA" id="ARBA00022833"/>
    </source>
</evidence>
<feature type="domain" description="C2H2-type" evidence="9">
    <location>
        <begin position="107"/>
        <end position="134"/>
    </location>
</feature>
<feature type="domain" description="C2H2-type" evidence="9">
    <location>
        <begin position="219"/>
        <end position="246"/>
    </location>
</feature>
<dbReference type="Proteomes" id="UP000830375">
    <property type="component" value="Unassembled WGS sequence"/>
</dbReference>
<dbReference type="InterPro" id="IPR013087">
    <property type="entry name" value="Znf_C2H2_type"/>
</dbReference>
<comment type="caution">
    <text evidence="10">The sequence shown here is derived from an EMBL/GenBank/DDBJ whole genome shotgun (WGS) entry which is preliminary data.</text>
</comment>